<protein>
    <recommendedName>
        <fullName evidence="4">Lipoprotein</fullName>
    </recommendedName>
</protein>
<dbReference type="RefSeq" id="WP_311712935.1">
    <property type="nucleotide sequence ID" value="NZ_JAVREZ010000001.1"/>
</dbReference>
<dbReference type="EMBL" id="JAVREZ010000001">
    <property type="protein sequence ID" value="MDT0479577.1"/>
    <property type="molecule type" value="Genomic_DNA"/>
</dbReference>
<gene>
    <name evidence="2" type="ORF">RNB18_05185</name>
</gene>
<organism evidence="2 3">
    <name type="scientific">Streptomyces doebereineriae</name>
    <dbReference type="NCBI Taxonomy" id="3075528"/>
    <lineage>
        <taxon>Bacteria</taxon>
        <taxon>Bacillati</taxon>
        <taxon>Actinomycetota</taxon>
        <taxon>Actinomycetes</taxon>
        <taxon>Kitasatosporales</taxon>
        <taxon>Streptomycetaceae</taxon>
        <taxon>Streptomyces</taxon>
    </lineage>
</organism>
<dbReference type="PROSITE" id="PS51257">
    <property type="entry name" value="PROKAR_LIPOPROTEIN"/>
    <property type="match status" value="1"/>
</dbReference>
<sequence length="450" mass="48148">MNTNRHVLLTGVSVTAAALLAGACSGAADTAAGQTGANACVHVIDEGTGKKGDACLPIAPAKDRVDLPEPRFTHPTRITNPLHPTSDVTQVIMGGQVDDKAFRTEVSLLPGTKKITYDGHTVETRVSQYAAFSDGRIHELALDWYAQADDGSVWYFGEDVFNYEDGVVADTEGTWQAGRDKAPPAMIMPADPEKGDVYRSENLPEKVFEEVTVRAVDQTVDGPYGEVEGAMTVRELHMDGSTEDKVFAPGYGEFSTGTEGGDLEAVALAVPTDAKPGPLPTRLVALERAAVAVHESPGVATVREVRAAWDAYRASDAVAELLERQMERDLVALEKAGDGAQAVAPALRVAQNATDLRLRYESAPAVERDRLALWTRQLTIDTKAGNEGAVAGDVTALELAWERVRHEVPNPVPVDTDLRKLRAAADGKDMAEVQRLTPELADHIAGLKGL</sequence>
<reference evidence="3" key="1">
    <citation type="submission" date="2023-07" db="EMBL/GenBank/DDBJ databases">
        <title>30 novel species of actinomycetes from the DSMZ collection.</title>
        <authorList>
            <person name="Nouioui I."/>
        </authorList>
    </citation>
    <scope>NUCLEOTIDE SEQUENCE [LARGE SCALE GENOMIC DNA]</scope>
    <source>
        <strain evidence="3">DSM 41640</strain>
    </source>
</reference>
<keyword evidence="3" id="KW-1185">Reference proteome</keyword>
<keyword evidence="1" id="KW-0732">Signal</keyword>
<evidence type="ECO:0000313" key="2">
    <source>
        <dbReference type="EMBL" id="MDT0479577.1"/>
    </source>
</evidence>
<feature type="chain" id="PRO_5045882381" description="Lipoprotein" evidence="1">
    <location>
        <begin position="28"/>
        <end position="450"/>
    </location>
</feature>
<comment type="caution">
    <text evidence="2">The sequence shown here is derived from an EMBL/GenBank/DDBJ whole genome shotgun (WGS) entry which is preliminary data.</text>
</comment>
<proteinExistence type="predicted"/>
<evidence type="ECO:0000313" key="3">
    <source>
        <dbReference type="Proteomes" id="UP001183824"/>
    </source>
</evidence>
<accession>A0ABU2V3N8</accession>
<name>A0ABU2V3N8_9ACTN</name>
<dbReference type="Proteomes" id="UP001183824">
    <property type="component" value="Unassembled WGS sequence"/>
</dbReference>
<evidence type="ECO:0000256" key="1">
    <source>
        <dbReference type="SAM" id="SignalP"/>
    </source>
</evidence>
<evidence type="ECO:0008006" key="4">
    <source>
        <dbReference type="Google" id="ProtNLM"/>
    </source>
</evidence>
<feature type="signal peptide" evidence="1">
    <location>
        <begin position="1"/>
        <end position="27"/>
    </location>
</feature>